<feature type="region of interest" description="Disordered" evidence="1">
    <location>
        <begin position="31"/>
        <end position="65"/>
    </location>
</feature>
<dbReference type="AlphaFoldDB" id="A0A8S8ZMI9"/>
<protein>
    <submittedName>
        <fullName evidence="2">Uncharacterized protein</fullName>
    </submittedName>
</protein>
<feature type="region of interest" description="Disordered" evidence="1">
    <location>
        <begin position="107"/>
        <end position="134"/>
    </location>
</feature>
<dbReference type="EMBL" id="NMPR01000133">
    <property type="protein sequence ID" value="KAA8629512.1"/>
    <property type="molecule type" value="Genomic_DNA"/>
</dbReference>
<evidence type="ECO:0000313" key="3">
    <source>
        <dbReference type="Proteomes" id="UP000433876"/>
    </source>
</evidence>
<comment type="caution">
    <text evidence="2">The sequence shown here is derived from an EMBL/GenBank/DDBJ whole genome shotgun (WGS) entry which is preliminary data.</text>
</comment>
<evidence type="ECO:0000256" key="1">
    <source>
        <dbReference type="SAM" id="MobiDB-lite"/>
    </source>
</evidence>
<gene>
    <name evidence="2" type="ORF">SMACR_08449</name>
</gene>
<proteinExistence type="predicted"/>
<organism evidence="2 3">
    <name type="scientific">Sordaria macrospora</name>
    <dbReference type="NCBI Taxonomy" id="5147"/>
    <lineage>
        <taxon>Eukaryota</taxon>
        <taxon>Fungi</taxon>
        <taxon>Dikarya</taxon>
        <taxon>Ascomycota</taxon>
        <taxon>Pezizomycotina</taxon>
        <taxon>Sordariomycetes</taxon>
        <taxon>Sordariomycetidae</taxon>
        <taxon>Sordariales</taxon>
        <taxon>Sordariaceae</taxon>
        <taxon>Sordaria</taxon>
    </lineage>
</organism>
<accession>A0A8S8ZMI9</accession>
<sequence>MKESLNDHHRRFPSDQVPILIRAIVNPRLTHPFTPNKSPIVPESSNPNLKKNASPNTPHDSSHPWPHDPRLCRCPRNDHFCVHGFPHIQYLFLLLRRHLHVRIRLDRPSEHQRVHPRSTGQARRGKQQKQQQQQHDHAIRCCINEACLRDEGFRSAPLLSGRVRLVLDKDLWTRTVL</sequence>
<feature type="compositionally biased region" description="Polar residues" evidence="1">
    <location>
        <begin position="33"/>
        <end position="57"/>
    </location>
</feature>
<name>A0A8S8ZMI9_SORMA</name>
<evidence type="ECO:0000313" key="2">
    <source>
        <dbReference type="EMBL" id="KAA8629512.1"/>
    </source>
</evidence>
<dbReference type="Proteomes" id="UP000433876">
    <property type="component" value="Unassembled WGS sequence"/>
</dbReference>
<reference evidence="2 3" key="1">
    <citation type="submission" date="2017-07" db="EMBL/GenBank/DDBJ databases">
        <title>Genome sequence of the Sordaria macrospora wild type strain R19027.</title>
        <authorList>
            <person name="Nowrousian M."/>
            <person name="Teichert I."/>
            <person name="Kueck U."/>
        </authorList>
    </citation>
    <scope>NUCLEOTIDE SEQUENCE [LARGE SCALE GENOMIC DNA]</scope>
    <source>
        <strain evidence="2 3">R19027</strain>
        <tissue evidence="2">Mycelium</tissue>
    </source>
</reference>